<dbReference type="SUPFAM" id="SSF88946">
    <property type="entry name" value="Sigma2 domain of RNA polymerase sigma factors"/>
    <property type="match status" value="1"/>
</dbReference>
<dbReference type="InterPro" id="IPR007627">
    <property type="entry name" value="RNA_pol_sigma70_r2"/>
</dbReference>
<evidence type="ECO:0000256" key="4">
    <source>
        <dbReference type="ARBA" id="ARBA00023016"/>
    </source>
</evidence>
<evidence type="ECO:0000256" key="2">
    <source>
        <dbReference type="ARBA" id="ARBA00022490"/>
    </source>
</evidence>
<dbReference type="NCBIfam" id="TIGR02392">
    <property type="entry name" value="rpoH_proteo"/>
    <property type="match status" value="1"/>
</dbReference>
<dbReference type="Gene3D" id="1.20.140.160">
    <property type="match status" value="1"/>
</dbReference>
<dbReference type="PRINTS" id="PR00046">
    <property type="entry name" value="SIGMA70FCT"/>
</dbReference>
<dbReference type="Gene3D" id="1.10.601.10">
    <property type="entry name" value="RNA Polymerase Primary Sigma Factor"/>
    <property type="match status" value="1"/>
</dbReference>
<sequence>MSALTLTSNSLEHYMTQINRYELLDRETEQELALRYRLHNDLQAAQRLVCANLRFVVKIANEYRAYGLKLLDLIQEGNIGLMVAVKKFDPQRNNRLISYAVWWIRAYIHNFIINSWSLVKIGTSQARRKLFFKLRQTREMLQQQGETQDSAIARQLDVSTAEVEEMSVRLARDVSLDAELVEGEDICRLDLLESPEQDQEQLLIAQETELNRQQQVRQALAQLSDRERRIVVRRILAEEPCTLQELADQFGVSRERIRQIEKRALERLRTLLQTDLAPETEGMAQ</sequence>
<comment type="similarity">
    <text evidence="1 8">Belongs to the sigma-70 factor family.</text>
</comment>
<keyword evidence="4" id="KW-0346">Stress response</keyword>
<evidence type="ECO:0000259" key="10">
    <source>
        <dbReference type="PROSITE" id="PS00716"/>
    </source>
</evidence>
<dbReference type="NCBIfam" id="NF005143">
    <property type="entry name" value="PRK06596.1"/>
    <property type="match status" value="1"/>
</dbReference>
<dbReference type="InterPro" id="IPR012759">
    <property type="entry name" value="RNA_pol_sigma_RpoH_proteobac"/>
</dbReference>
<keyword evidence="2" id="KW-0963">Cytoplasm</keyword>
<evidence type="ECO:0000313" key="11">
    <source>
        <dbReference type="EMBL" id="SDD97397.1"/>
    </source>
</evidence>
<dbReference type="GO" id="GO:0006352">
    <property type="term" value="P:DNA-templated transcription initiation"/>
    <property type="evidence" value="ECO:0007669"/>
    <property type="project" value="UniProtKB-UniRule"/>
</dbReference>
<gene>
    <name evidence="11" type="ORF">SAMN05661003_102289</name>
</gene>
<proteinExistence type="inferred from homology"/>
<dbReference type="STRING" id="57664.SAMN05661003_102289"/>
<evidence type="ECO:0000256" key="1">
    <source>
        <dbReference type="ARBA" id="ARBA00007788"/>
    </source>
</evidence>
<keyword evidence="6 8" id="KW-0238">DNA-binding</keyword>
<comment type="function">
    <text evidence="8">Sigma factors are initiation factors that promote the attachment of RNA polymerase to specific initiation sites and are then released.</text>
</comment>
<dbReference type="PROSITE" id="PS00715">
    <property type="entry name" value="SIGMA70_1"/>
    <property type="match status" value="1"/>
</dbReference>
<evidence type="ECO:0000259" key="9">
    <source>
        <dbReference type="PROSITE" id="PS00715"/>
    </source>
</evidence>
<dbReference type="EMBL" id="FNAQ01000002">
    <property type="protein sequence ID" value="SDD97397.1"/>
    <property type="molecule type" value="Genomic_DNA"/>
</dbReference>
<keyword evidence="3 8" id="KW-0805">Transcription regulation</keyword>
<evidence type="ECO:0000256" key="7">
    <source>
        <dbReference type="ARBA" id="ARBA00023163"/>
    </source>
</evidence>
<dbReference type="PIRSF" id="PIRSF000770">
    <property type="entry name" value="RNA_pol_sigma-SigE/K"/>
    <property type="match status" value="1"/>
</dbReference>
<dbReference type="InterPro" id="IPR050813">
    <property type="entry name" value="Sigma-70_Factor"/>
</dbReference>
<reference evidence="12" key="1">
    <citation type="submission" date="2016-10" db="EMBL/GenBank/DDBJ databases">
        <authorList>
            <person name="Varghese N."/>
            <person name="Submissions S."/>
        </authorList>
    </citation>
    <scope>NUCLEOTIDE SEQUENCE [LARGE SCALE GENOMIC DNA]</scope>
    <source>
        <strain evidence="12">DSM 8987</strain>
    </source>
</reference>
<dbReference type="GO" id="GO:0016987">
    <property type="term" value="F:sigma factor activity"/>
    <property type="evidence" value="ECO:0007669"/>
    <property type="project" value="UniProtKB-UniRule"/>
</dbReference>
<keyword evidence="5 8" id="KW-0731">Sigma factor</keyword>
<evidence type="ECO:0000256" key="6">
    <source>
        <dbReference type="ARBA" id="ARBA00023125"/>
    </source>
</evidence>
<dbReference type="InterPro" id="IPR014284">
    <property type="entry name" value="RNA_pol_sigma-70_dom"/>
</dbReference>
<feature type="domain" description="RNA polymerase sigma-70" evidence="10">
    <location>
        <begin position="242"/>
        <end position="268"/>
    </location>
</feature>
<dbReference type="SUPFAM" id="SSF88659">
    <property type="entry name" value="Sigma3 and sigma4 domains of RNA polymerase sigma factors"/>
    <property type="match status" value="1"/>
</dbReference>
<accession>A0A1G6Z606</accession>
<organism evidence="11 12">
    <name type="scientific">Desulfuromonas thiophila</name>
    <dbReference type="NCBI Taxonomy" id="57664"/>
    <lineage>
        <taxon>Bacteria</taxon>
        <taxon>Pseudomonadati</taxon>
        <taxon>Thermodesulfobacteriota</taxon>
        <taxon>Desulfuromonadia</taxon>
        <taxon>Desulfuromonadales</taxon>
        <taxon>Desulfuromonadaceae</taxon>
        <taxon>Desulfuromonas</taxon>
    </lineage>
</organism>
<dbReference type="Pfam" id="PF04542">
    <property type="entry name" value="Sigma70_r2"/>
    <property type="match status" value="1"/>
</dbReference>
<dbReference type="PROSITE" id="PS00716">
    <property type="entry name" value="SIGMA70_2"/>
    <property type="match status" value="1"/>
</dbReference>
<dbReference type="AlphaFoldDB" id="A0A1G6Z606"/>
<keyword evidence="12" id="KW-1185">Reference proteome</keyword>
<dbReference type="GO" id="GO:0003677">
    <property type="term" value="F:DNA binding"/>
    <property type="evidence" value="ECO:0007669"/>
    <property type="project" value="UniProtKB-KW"/>
</dbReference>
<dbReference type="NCBIfam" id="TIGR02937">
    <property type="entry name" value="sigma70-ECF"/>
    <property type="match status" value="1"/>
</dbReference>
<dbReference type="InterPro" id="IPR007630">
    <property type="entry name" value="RNA_pol_sigma70_r4"/>
</dbReference>
<dbReference type="Pfam" id="PF00140">
    <property type="entry name" value="Sigma70_r1_2"/>
    <property type="match status" value="1"/>
</dbReference>
<dbReference type="RefSeq" id="WP_092076371.1">
    <property type="nucleotide sequence ID" value="NZ_FNAQ01000002.1"/>
</dbReference>
<evidence type="ECO:0000256" key="8">
    <source>
        <dbReference type="RuleBase" id="RU362124"/>
    </source>
</evidence>
<evidence type="ECO:0000313" key="12">
    <source>
        <dbReference type="Proteomes" id="UP000243205"/>
    </source>
</evidence>
<evidence type="ECO:0000256" key="3">
    <source>
        <dbReference type="ARBA" id="ARBA00023015"/>
    </source>
</evidence>
<dbReference type="Proteomes" id="UP000243205">
    <property type="component" value="Unassembled WGS sequence"/>
</dbReference>
<dbReference type="Pfam" id="PF04545">
    <property type="entry name" value="Sigma70_r4"/>
    <property type="match status" value="1"/>
</dbReference>
<dbReference type="PANTHER" id="PTHR30376">
    <property type="entry name" value="SIGMA FACTOR RPOH HEAT SHOCK RELATED"/>
    <property type="match status" value="1"/>
</dbReference>
<dbReference type="InterPro" id="IPR013325">
    <property type="entry name" value="RNA_pol_sigma_r2"/>
</dbReference>
<name>A0A1G6Z606_9BACT</name>
<protein>
    <recommendedName>
        <fullName evidence="8">RNA polymerase sigma factor</fullName>
    </recommendedName>
</protein>
<dbReference type="InterPro" id="IPR000943">
    <property type="entry name" value="RNA_pol_sigma70"/>
</dbReference>
<keyword evidence="7 8" id="KW-0804">Transcription</keyword>
<dbReference type="InterPro" id="IPR013324">
    <property type="entry name" value="RNA_pol_sigma_r3/r4-like"/>
</dbReference>
<feature type="domain" description="RNA polymerase sigma-70" evidence="9">
    <location>
        <begin position="72"/>
        <end position="85"/>
    </location>
</feature>
<dbReference type="PANTHER" id="PTHR30376:SF3">
    <property type="entry name" value="RNA POLYMERASE SIGMA FACTOR RPOH"/>
    <property type="match status" value="1"/>
</dbReference>
<dbReference type="InterPro" id="IPR009042">
    <property type="entry name" value="RNA_pol_sigma70_r1_2"/>
</dbReference>
<dbReference type="OrthoDB" id="9809557at2"/>
<evidence type="ECO:0000256" key="5">
    <source>
        <dbReference type="ARBA" id="ARBA00023082"/>
    </source>
</evidence>